<keyword evidence="5" id="KW-1185">Reference proteome</keyword>
<dbReference type="PaxDb" id="55529-EKX47988"/>
<feature type="region of interest" description="Disordered" evidence="2">
    <location>
        <begin position="563"/>
        <end position="634"/>
    </location>
</feature>
<feature type="region of interest" description="Disordered" evidence="2">
    <location>
        <begin position="665"/>
        <end position="705"/>
    </location>
</feature>
<accession>L1JHI9</accession>
<feature type="compositionally biased region" description="Basic residues" evidence="2">
    <location>
        <begin position="687"/>
        <end position="696"/>
    </location>
</feature>
<feature type="region of interest" description="Disordered" evidence="2">
    <location>
        <begin position="320"/>
        <end position="353"/>
    </location>
</feature>
<dbReference type="AlphaFoldDB" id="L1JHI9"/>
<feature type="region of interest" description="Disordered" evidence="2">
    <location>
        <begin position="535"/>
        <end position="554"/>
    </location>
</feature>
<evidence type="ECO:0000313" key="4">
    <source>
        <dbReference type="EnsemblProtists" id="EKX47988"/>
    </source>
</evidence>
<name>L1JHI9_GUITC</name>
<dbReference type="GeneID" id="17304759"/>
<protein>
    <submittedName>
        <fullName evidence="3 4">Uncharacterized protein</fullName>
    </submittedName>
</protein>
<feature type="compositionally biased region" description="Polar residues" evidence="2">
    <location>
        <begin position="607"/>
        <end position="617"/>
    </location>
</feature>
<evidence type="ECO:0000313" key="3">
    <source>
        <dbReference type="EMBL" id="EKX47988.1"/>
    </source>
</evidence>
<dbReference type="HOGENOM" id="CLU_391529_0_0_1"/>
<dbReference type="KEGG" id="gtt:GUITHDRAFT_136953"/>
<evidence type="ECO:0000256" key="2">
    <source>
        <dbReference type="SAM" id="MobiDB-lite"/>
    </source>
</evidence>
<dbReference type="Proteomes" id="UP000011087">
    <property type="component" value="Unassembled WGS sequence"/>
</dbReference>
<keyword evidence="1" id="KW-0175">Coiled coil</keyword>
<reference evidence="3 5" key="1">
    <citation type="journal article" date="2012" name="Nature">
        <title>Algal genomes reveal evolutionary mosaicism and the fate of nucleomorphs.</title>
        <authorList>
            <consortium name="DOE Joint Genome Institute"/>
            <person name="Curtis B.A."/>
            <person name="Tanifuji G."/>
            <person name="Burki F."/>
            <person name="Gruber A."/>
            <person name="Irimia M."/>
            <person name="Maruyama S."/>
            <person name="Arias M.C."/>
            <person name="Ball S.G."/>
            <person name="Gile G.H."/>
            <person name="Hirakawa Y."/>
            <person name="Hopkins J.F."/>
            <person name="Kuo A."/>
            <person name="Rensing S.A."/>
            <person name="Schmutz J."/>
            <person name="Symeonidi A."/>
            <person name="Elias M."/>
            <person name="Eveleigh R.J."/>
            <person name="Herman E.K."/>
            <person name="Klute M.J."/>
            <person name="Nakayama T."/>
            <person name="Obornik M."/>
            <person name="Reyes-Prieto A."/>
            <person name="Armbrust E.V."/>
            <person name="Aves S.J."/>
            <person name="Beiko R.G."/>
            <person name="Coutinho P."/>
            <person name="Dacks J.B."/>
            <person name="Durnford D.G."/>
            <person name="Fast N.M."/>
            <person name="Green B.R."/>
            <person name="Grisdale C.J."/>
            <person name="Hempel F."/>
            <person name="Henrissat B."/>
            <person name="Hoppner M.P."/>
            <person name="Ishida K."/>
            <person name="Kim E."/>
            <person name="Koreny L."/>
            <person name="Kroth P.G."/>
            <person name="Liu Y."/>
            <person name="Malik S.B."/>
            <person name="Maier U.G."/>
            <person name="McRose D."/>
            <person name="Mock T."/>
            <person name="Neilson J.A."/>
            <person name="Onodera N.T."/>
            <person name="Poole A.M."/>
            <person name="Pritham E.J."/>
            <person name="Richards T.A."/>
            <person name="Rocap G."/>
            <person name="Roy S.W."/>
            <person name="Sarai C."/>
            <person name="Schaack S."/>
            <person name="Shirato S."/>
            <person name="Slamovits C.H."/>
            <person name="Spencer D.F."/>
            <person name="Suzuki S."/>
            <person name="Worden A.Z."/>
            <person name="Zauner S."/>
            <person name="Barry K."/>
            <person name="Bell C."/>
            <person name="Bharti A.K."/>
            <person name="Crow J.A."/>
            <person name="Grimwood J."/>
            <person name="Kramer R."/>
            <person name="Lindquist E."/>
            <person name="Lucas S."/>
            <person name="Salamov A."/>
            <person name="McFadden G.I."/>
            <person name="Lane C.E."/>
            <person name="Keeling P.J."/>
            <person name="Gray M.W."/>
            <person name="Grigoriev I.V."/>
            <person name="Archibald J.M."/>
        </authorList>
    </citation>
    <scope>NUCLEOTIDE SEQUENCE</scope>
    <source>
        <strain evidence="3 5">CCMP2712</strain>
    </source>
</reference>
<dbReference type="RefSeq" id="XP_005834968.1">
    <property type="nucleotide sequence ID" value="XM_005834911.1"/>
</dbReference>
<dbReference type="EnsemblProtists" id="EKX47988">
    <property type="protein sequence ID" value="EKX47988"/>
    <property type="gene ID" value="GUITHDRAFT_136953"/>
</dbReference>
<dbReference type="EMBL" id="JH992987">
    <property type="protein sequence ID" value="EKX47988.1"/>
    <property type="molecule type" value="Genomic_DNA"/>
</dbReference>
<feature type="compositionally biased region" description="Acidic residues" evidence="2">
    <location>
        <begin position="542"/>
        <end position="553"/>
    </location>
</feature>
<feature type="compositionally biased region" description="Acidic residues" evidence="2">
    <location>
        <begin position="621"/>
        <end position="632"/>
    </location>
</feature>
<reference evidence="5" key="2">
    <citation type="submission" date="2012-11" db="EMBL/GenBank/DDBJ databases">
        <authorList>
            <person name="Kuo A."/>
            <person name="Curtis B.A."/>
            <person name="Tanifuji G."/>
            <person name="Burki F."/>
            <person name="Gruber A."/>
            <person name="Irimia M."/>
            <person name="Maruyama S."/>
            <person name="Arias M.C."/>
            <person name="Ball S.G."/>
            <person name="Gile G.H."/>
            <person name="Hirakawa Y."/>
            <person name="Hopkins J.F."/>
            <person name="Rensing S.A."/>
            <person name="Schmutz J."/>
            <person name="Symeonidi A."/>
            <person name="Elias M."/>
            <person name="Eveleigh R.J."/>
            <person name="Herman E.K."/>
            <person name="Klute M.J."/>
            <person name="Nakayama T."/>
            <person name="Obornik M."/>
            <person name="Reyes-Prieto A."/>
            <person name="Armbrust E.V."/>
            <person name="Aves S.J."/>
            <person name="Beiko R.G."/>
            <person name="Coutinho P."/>
            <person name="Dacks J.B."/>
            <person name="Durnford D.G."/>
            <person name="Fast N.M."/>
            <person name="Green B.R."/>
            <person name="Grisdale C."/>
            <person name="Hempe F."/>
            <person name="Henrissat B."/>
            <person name="Hoppner M.P."/>
            <person name="Ishida K.-I."/>
            <person name="Kim E."/>
            <person name="Koreny L."/>
            <person name="Kroth P.G."/>
            <person name="Liu Y."/>
            <person name="Malik S.-B."/>
            <person name="Maier U.G."/>
            <person name="McRose D."/>
            <person name="Mock T."/>
            <person name="Neilson J.A."/>
            <person name="Onodera N.T."/>
            <person name="Poole A.M."/>
            <person name="Pritham E.J."/>
            <person name="Richards T.A."/>
            <person name="Rocap G."/>
            <person name="Roy S.W."/>
            <person name="Sarai C."/>
            <person name="Schaack S."/>
            <person name="Shirato S."/>
            <person name="Slamovits C.H."/>
            <person name="Spencer D.F."/>
            <person name="Suzuki S."/>
            <person name="Worden A.Z."/>
            <person name="Zauner S."/>
            <person name="Barry K."/>
            <person name="Bell C."/>
            <person name="Bharti A.K."/>
            <person name="Crow J.A."/>
            <person name="Grimwood J."/>
            <person name="Kramer R."/>
            <person name="Lindquist E."/>
            <person name="Lucas S."/>
            <person name="Salamov A."/>
            <person name="McFadden G.I."/>
            <person name="Lane C.E."/>
            <person name="Keeling P.J."/>
            <person name="Gray M.W."/>
            <person name="Grigoriev I.V."/>
            <person name="Archibald J.M."/>
        </authorList>
    </citation>
    <scope>NUCLEOTIDE SEQUENCE</scope>
    <source>
        <strain evidence="5">CCMP2712</strain>
    </source>
</reference>
<gene>
    <name evidence="3" type="ORF">GUITHDRAFT_136953</name>
</gene>
<sequence length="705" mass="79817">MEVDSDFLTGSTNGIAVDASYSRKDWFMKQASRSSSQEGLTGEEAEEILVKGLDPSSPLLRGDPTEIASRMSAIISAANRMMSKERTKVEAMKREKEEQMHECKILKSKLKEMEKERNQLLRSNMEMKDKVRDEVMDEIIDERNEWQGKVNSLLEEIATLKARNLKLAAAEEELIALKESIASKEEQACESSFELQNANVRLDFVEKKLERIIQNVNEEFSTLKRQKDFFEAEVQTKDIREQAEAHLQSYEEKEEMQRRKESLEATINVLMRKNEQTREAMGKQRVEIEKLWEMIRLLKEKHAISEEELSRLHKRIFRAGGGQEDNHAGPRWAGERLEGPSKRSAVEASQVSRSLSDLSSDSIGIYKDPVSQWVRGLRADEGSRAGKLPGGKQRRSRKTEEATPRPQTNVSLSLLGSTSSGRHLSAPLQRIKQKQDEDVKRESLLGNEWDLIILERLWGRQIPPGSALVWDVFLDIFTPSMASQNAMKDAHNSSLSPSKDLVTKLWEMMVESDEPPLSVAWKTVMELIDGVKKLQTGNKEHEEEEEEEDSDDEWLWKISHDKSRTKMQAHTRKPQSSSSSRAGGRENNGAAHTTSSYPHRDLRGLLASQSAPTNPFASSIEVEDSDSSEEEESLVKEARLLILAEDDKLPIPPDVDVIPSSIDVPLAAKPSTNGRHDIQNAGTVSRKGNKNRRQKRQALWSDSDS</sequence>
<feature type="compositionally biased region" description="Basic and acidic residues" evidence="2">
    <location>
        <begin position="324"/>
        <end position="345"/>
    </location>
</feature>
<feature type="region of interest" description="Disordered" evidence="2">
    <location>
        <begin position="381"/>
        <end position="430"/>
    </location>
</feature>
<feature type="compositionally biased region" description="Low complexity" evidence="2">
    <location>
        <begin position="411"/>
        <end position="425"/>
    </location>
</feature>
<evidence type="ECO:0000256" key="1">
    <source>
        <dbReference type="SAM" id="Coils"/>
    </source>
</evidence>
<evidence type="ECO:0000313" key="5">
    <source>
        <dbReference type="Proteomes" id="UP000011087"/>
    </source>
</evidence>
<proteinExistence type="predicted"/>
<reference evidence="4" key="3">
    <citation type="submission" date="2016-03" db="UniProtKB">
        <authorList>
            <consortium name="EnsemblProtists"/>
        </authorList>
    </citation>
    <scope>IDENTIFICATION</scope>
</reference>
<organism evidence="3">
    <name type="scientific">Guillardia theta (strain CCMP2712)</name>
    <name type="common">Cryptophyte</name>
    <dbReference type="NCBI Taxonomy" id="905079"/>
    <lineage>
        <taxon>Eukaryota</taxon>
        <taxon>Cryptophyceae</taxon>
        <taxon>Pyrenomonadales</taxon>
        <taxon>Geminigeraceae</taxon>
        <taxon>Guillardia</taxon>
    </lineage>
</organism>
<feature type="coiled-coil region" evidence="1">
    <location>
        <begin position="75"/>
        <end position="315"/>
    </location>
</feature>